<dbReference type="Pfam" id="PF10465">
    <property type="entry name" value="Inhibitor_I24"/>
    <property type="match status" value="1"/>
</dbReference>
<dbReference type="EMBL" id="KU867307">
    <property type="protein sequence ID" value="ANA49419.1"/>
    <property type="molecule type" value="Genomic_DNA"/>
</dbReference>
<accession>A0A1B0VV45</accession>
<dbReference type="InterPro" id="IPR019506">
    <property type="entry name" value="Pept-inhibitor_PinA"/>
</dbReference>
<dbReference type="Proteomes" id="UP000204511">
    <property type="component" value="Genome"/>
</dbReference>
<dbReference type="OrthoDB" id="10622at10239"/>
<reference evidence="2" key="1">
    <citation type="submission" date="2016-03" db="EMBL/GenBank/DDBJ databases">
        <authorList>
            <person name="Cucic S."/>
            <person name="Anany H."/>
            <person name="Brovko L."/>
            <person name="Kropinski A.M."/>
            <person name="Griffiths M.W."/>
        </authorList>
    </citation>
    <scope>NUCLEOTIDE SEQUENCE [LARGE SCALE GENOMIC DNA]</scope>
</reference>
<dbReference type="RefSeq" id="YP_009286431.1">
    <property type="nucleotide sequence ID" value="NC_031065.1"/>
</dbReference>
<dbReference type="GeneID" id="29060248"/>
<organism evidence="1 2">
    <name type="scientific">Salmonella phage vB_SnwM_CGG4-1</name>
    <dbReference type="NCBI Taxonomy" id="1815631"/>
    <lineage>
        <taxon>Viruses</taxon>
        <taxon>Duplodnaviria</taxon>
        <taxon>Heunggongvirae</taxon>
        <taxon>Uroviricota</taxon>
        <taxon>Caudoviricetes</taxon>
        <taxon>Pantevenvirales</taxon>
        <taxon>Straboviridae</taxon>
        <taxon>Tevenvirinae</taxon>
        <taxon>Gelderlandvirus</taxon>
        <taxon>Gelderlandvirus cgg41</taxon>
    </lineage>
</organism>
<protein>
    <submittedName>
        <fullName evidence="1">Host protease inhibitor</fullName>
    </submittedName>
</protein>
<evidence type="ECO:0000313" key="2">
    <source>
        <dbReference type="Proteomes" id="UP000204511"/>
    </source>
</evidence>
<dbReference type="KEGG" id="vg:29060248"/>
<evidence type="ECO:0000313" key="1">
    <source>
        <dbReference type="EMBL" id="ANA49419.1"/>
    </source>
</evidence>
<gene>
    <name evidence="1" type="ORF">CGG41_065</name>
</gene>
<sequence>MSLVNKVFEIIEDDEELLEQFPEMKVGTVFKVITVDKENGHEDGITSVKIKNGPYLHINARDSWFWCFYCDDGMYQLKEIEEHDSDLFPAVTLGFFDGQLITDHLEAAKIRVNGYEANIMQAAADYIRALEKQLSFSGEDLNET</sequence>
<name>A0A1B0VV45_9CAUD</name>
<keyword evidence="2" id="KW-1185">Reference proteome</keyword>
<proteinExistence type="predicted"/>